<name>A0A943YXW8_9ACTN</name>
<protein>
    <submittedName>
        <fullName evidence="2">Uncharacterized protein</fullName>
    </submittedName>
</protein>
<gene>
    <name evidence="2" type="ORF">KH142_04220</name>
</gene>
<accession>A0A943YXW8</accession>
<evidence type="ECO:0000313" key="3">
    <source>
        <dbReference type="Proteomes" id="UP000727506"/>
    </source>
</evidence>
<keyword evidence="1" id="KW-0812">Transmembrane</keyword>
<feature type="transmembrane region" description="Helical" evidence="1">
    <location>
        <begin position="279"/>
        <end position="301"/>
    </location>
</feature>
<feature type="transmembrane region" description="Helical" evidence="1">
    <location>
        <begin position="247"/>
        <end position="267"/>
    </location>
</feature>
<proteinExistence type="predicted"/>
<feature type="transmembrane region" description="Helical" evidence="1">
    <location>
        <begin position="146"/>
        <end position="170"/>
    </location>
</feature>
<keyword evidence="1" id="KW-0472">Membrane</keyword>
<feature type="transmembrane region" description="Helical" evidence="1">
    <location>
        <begin position="218"/>
        <end position="240"/>
    </location>
</feature>
<reference evidence="2" key="1">
    <citation type="submission" date="2021-02" db="EMBL/GenBank/DDBJ databases">
        <title>Infant gut strain persistence is associated with maternal origin, phylogeny, and functional potential including surface adhesion and iron acquisition.</title>
        <authorList>
            <person name="Lou Y.C."/>
        </authorList>
    </citation>
    <scope>NUCLEOTIDE SEQUENCE</scope>
    <source>
        <strain evidence="2">L2_039_000G1_dasL2_039_000G1_concoct_11</strain>
    </source>
</reference>
<dbReference type="Proteomes" id="UP000727506">
    <property type="component" value="Unassembled WGS sequence"/>
</dbReference>
<feature type="transmembrane region" description="Helical" evidence="1">
    <location>
        <begin position="122"/>
        <end position="140"/>
    </location>
</feature>
<evidence type="ECO:0000313" key="2">
    <source>
        <dbReference type="EMBL" id="MBS6940681.1"/>
    </source>
</evidence>
<organism evidence="2 3">
    <name type="scientific">Slackia piriformis</name>
    <dbReference type="NCBI Taxonomy" id="626934"/>
    <lineage>
        <taxon>Bacteria</taxon>
        <taxon>Bacillati</taxon>
        <taxon>Actinomycetota</taxon>
        <taxon>Coriobacteriia</taxon>
        <taxon>Eggerthellales</taxon>
        <taxon>Eggerthellaceae</taxon>
        <taxon>Slackia</taxon>
    </lineage>
</organism>
<dbReference type="AlphaFoldDB" id="A0A943YXW8"/>
<comment type="caution">
    <text evidence="2">The sequence shown here is derived from an EMBL/GenBank/DDBJ whole genome shotgun (WGS) entry which is preliminary data.</text>
</comment>
<sequence length="320" mass="33008">MMSCKDGMLGDGAARNAAAPAEDAIGTAAGVSASEAVEGACERAAVDVQDALRAYYRAQRVPGDQAARRAVVQAALDEARRLQVGGEAAFSGRARVRFDMRRAAETLSFVVCQARFMGARSWVMQAAVVIAAAFLALASGAHAVSGLYACLAAAAIAVCGLPQATASRLYGVVELERSCKHDARSVAAARMAVLACANALGIALIAASVSYAHADTSLVFSLVCAFAPYCLTAAGCLVAVRRMGGAGALAAAAAWGAVVVGAAYFAVSYMPWLYEQAALWVWALVAAASSAWMLVEARLWLADAAHSARALSFDSSYVNR</sequence>
<evidence type="ECO:0000256" key="1">
    <source>
        <dbReference type="SAM" id="Phobius"/>
    </source>
</evidence>
<keyword evidence="1" id="KW-1133">Transmembrane helix</keyword>
<dbReference type="EMBL" id="JAGZSV010000055">
    <property type="protein sequence ID" value="MBS6940681.1"/>
    <property type="molecule type" value="Genomic_DNA"/>
</dbReference>
<feature type="transmembrane region" description="Helical" evidence="1">
    <location>
        <begin position="191"/>
        <end position="212"/>
    </location>
</feature>